<evidence type="ECO:0000256" key="2">
    <source>
        <dbReference type="ARBA" id="ARBA00020953"/>
    </source>
</evidence>
<dbReference type="Gene3D" id="3.30.300.20">
    <property type="match status" value="1"/>
</dbReference>
<evidence type="ECO:0000256" key="5">
    <source>
        <dbReference type="ARBA" id="ARBA00022741"/>
    </source>
</evidence>
<keyword evidence="12" id="KW-0378">Hydrolase</keyword>
<dbReference type="PANTHER" id="PTHR43834:SF6">
    <property type="entry name" value="GTPASE DER"/>
    <property type="match status" value="1"/>
</dbReference>
<dbReference type="InterPro" id="IPR005225">
    <property type="entry name" value="Small_GTP-bd"/>
</dbReference>
<dbReference type="PRINTS" id="PR00326">
    <property type="entry name" value="GTP1OBG"/>
</dbReference>
<keyword evidence="13" id="KW-1185">Reference proteome</keyword>
<gene>
    <name evidence="8 12" type="primary">der</name>
    <name evidence="12" type="ORF">ABXZ32_14120</name>
</gene>
<reference evidence="12 13" key="1">
    <citation type="submission" date="2024-07" db="EMBL/GenBank/DDBJ databases">
        <title>The genome sequence of type strain Sediminicola luteus GDMCC 1.2596T.</title>
        <authorList>
            <person name="Liu Y."/>
        </authorList>
    </citation>
    <scope>NUCLEOTIDE SEQUENCE [LARGE SCALE GENOMIC DNA]</scope>
    <source>
        <strain evidence="12 13">GDMCC 1.2596</strain>
    </source>
</reference>
<dbReference type="HAMAP" id="MF_00195">
    <property type="entry name" value="GTPase_Der"/>
    <property type="match status" value="1"/>
</dbReference>
<organism evidence="12 13">
    <name type="scientific">Sediminicola luteus</name>
    <dbReference type="NCBI Taxonomy" id="319238"/>
    <lineage>
        <taxon>Bacteria</taxon>
        <taxon>Pseudomonadati</taxon>
        <taxon>Bacteroidota</taxon>
        <taxon>Flavobacteriia</taxon>
        <taxon>Flavobacteriales</taxon>
        <taxon>Flavobacteriaceae</taxon>
        <taxon>Sediminicola</taxon>
    </lineage>
</organism>
<dbReference type="InterPro" id="IPR016484">
    <property type="entry name" value="GTPase_Der"/>
</dbReference>
<evidence type="ECO:0000313" key="12">
    <source>
        <dbReference type="EMBL" id="MET7030540.1"/>
    </source>
</evidence>
<keyword evidence="3 8" id="KW-0690">Ribosome biogenesis</keyword>
<dbReference type="NCBIfam" id="TIGR00231">
    <property type="entry name" value="small_GTP"/>
    <property type="match status" value="2"/>
</dbReference>
<feature type="domain" description="EngA-type G" evidence="11">
    <location>
        <begin position="3"/>
        <end position="167"/>
    </location>
</feature>
<dbReference type="CDD" id="cd01895">
    <property type="entry name" value="EngA2"/>
    <property type="match status" value="1"/>
</dbReference>
<feature type="binding site" evidence="8">
    <location>
        <begin position="181"/>
        <end position="188"/>
    </location>
    <ligand>
        <name>GTP</name>
        <dbReference type="ChEBI" id="CHEBI:37565"/>
        <label>2</label>
    </ligand>
</feature>
<dbReference type="Pfam" id="PF01926">
    <property type="entry name" value="MMR_HSR1"/>
    <property type="match status" value="2"/>
</dbReference>
<comment type="caution">
    <text evidence="12">The sequence shown here is derived from an EMBL/GenBank/DDBJ whole genome shotgun (WGS) entry which is preliminary data.</text>
</comment>
<evidence type="ECO:0000256" key="10">
    <source>
        <dbReference type="RuleBase" id="RU004481"/>
    </source>
</evidence>
<dbReference type="PROSITE" id="PS51712">
    <property type="entry name" value="G_ENGA"/>
    <property type="match status" value="2"/>
</dbReference>
<evidence type="ECO:0000256" key="4">
    <source>
        <dbReference type="ARBA" id="ARBA00022737"/>
    </source>
</evidence>
<protein>
    <recommendedName>
        <fullName evidence="2 8">GTPase Der</fullName>
    </recommendedName>
    <alternativeName>
        <fullName evidence="7 8">GTP-binding protein EngA</fullName>
    </alternativeName>
</protein>
<dbReference type="PANTHER" id="PTHR43834">
    <property type="entry name" value="GTPASE DER"/>
    <property type="match status" value="1"/>
</dbReference>
<accession>A0ABV2U1B3</accession>
<dbReference type="Proteomes" id="UP001549773">
    <property type="component" value="Unassembled WGS sequence"/>
</dbReference>
<dbReference type="InterPro" id="IPR006073">
    <property type="entry name" value="GTP-bd"/>
</dbReference>
<feature type="binding site" evidence="8">
    <location>
        <begin position="56"/>
        <end position="60"/>
    </location>
    <ligand>
        <name>GTP</name>
        <dbReference type="ChEBI" id="CHEBI:37565"/>
        <label>1</label>
    </ligand>
</feature>
<evidence type="ECO:0000256" key="7">
    <source>
        <dbReference type="ARBA" id="ARBA00032345"/>
    </source>
</evidence>
<dbReference type="CDD" id="cd01894">
    <property type="entry name" value="EngA1"/>
    <property type="match status" value="1"/>
</dbReference>
<dbReference type="PIRSF" id="PIRSF006485">
    <property type="entry name" value="GTP-binding_EngA"/>
    <property type="match status" value="1"/>
</dbReference>
<evidence type="ECO:0000259" key="11">
    <source>
        <dbReference type="PROSITE" id="PS51712"/>
    </source>
</evidence>
<dbReference type="InterPro" id="IPR027417">
    <property type="entry name" value="P-loop_NTPase"/>
</dbReference>
<comment type="function">
    <text evidence="8 10">GTPase that plays an essential role in the late steps of ribosome biogenesis.</text>
</comment>
<comment type="subunit">
    <text evidence="8">Associates with the 50S ribosomal subunit.</text>
</comment>
<feature type="binding site" evidence="8">
    <location>
        <begin position="228"/>
        <end position="232"/>
    </location>
    <ligand>
        <name>GTP</name>
        <dbReference type="ChEBI" id="CHEBI:37565"/>
        <label>2</label>
    </ligand>
</feature>
<feature type="binding site" evidence="8">
    <location>
        <begin position="119"/>
        <end position="122"/>
    </location>
    <ligand>
        <name>GTP</name>
        <dbReference type="ChEBI" id="CHEBI:37565"/>
        <label>1</label>
    </ligand>
</feature>
<dbReference type="InterPro" id="IPR015946">
    <property type="entry name" value="KH_dom-like_a/b"/>
</dbReference>
<name>A0ABV2U1B3_9FLAO</name>
<keyword evidence="5 8" id="KW-0547">Nucleotide-binding</keyword>
<evidence type="ECO:0000256" key="6">
    <source>
        <dbReference type="ARBA" id="ARBA00023134"/>
    </source>
</evidence>
<dbReference type="EMBL" id="JBEWYP010000009">
    <property type="protein sequence ID" value="MET7030540.1"/>
    <property type="molecule type" value="Genomic_DNA"/>
</dbReference>
<sequence length="435" mass="49442">MSAIVAIVGRPNVGKSTFFNRLIQRREAIVDAVSGVTRDRHYGKSDWNGREFTVIDTGGYVLGSDDVFEVEIDKQVELAIDEADAIIFMVDVEAGVTGMDEDVANLLRRHNKPVLLAINKVDNGKRAEDAVEFYSLGLGEYYTIASISGSGTGELLDALIEVLPEQEVVEESELPRFAVVGRPNAGKSSFINALIGEDRYIVTDVAGTTRDSIDTKYNRFGFEFNLVDTAGIRRKAKVKEDLEFYSVMRSVRAIEHSDVCILILDATRGFDGQVENIFWLAQRNNKGIVILVNKWDLVEDKETNTIKRYTEKIKQAIEPFTDVPILFISVLTKQRIYKAIETAVEVYQNRSKKIQTRKFNDIMLPIIENNPPPAYKGKYVKIKFCTQLPTPYPQFAFFCNLPQYVRDPYKRFLENKLREHFDFTGVPISVFMRKK</sequence>
<feature type="domain" description="EngA-type G" evidence="11">
    <location>
        <begin position="175"/>
        <end position="351"/>
    </location>
</feature>
<dbReference type="Pfam" id="PF14714">
    <property type="entry name" value="KH_dom-like"/>
    <property type="match status" value="1"/>
</dbReference>
<comment type="similarity">
    <text evidence="1 8 9 10">Belongs to the TRAFAC class TrmE-Era-EngA-EngB-Septin-like GTPase superfamily. EngA (Der) GTPase family.</text>
</comment>
<feature type="binding site" evidence="8">
    <location>
        <begin position="293"/>
        <end position="296"/>
    </location>
    <ligand>
        <name>GTP</name>
        <dbReference type="ChEBI" id="CHEBI:37565"/>
        <label>2</label>
    </ligand>
</feature>
<evidence type="ECO:0000313" key="13">
    <source>
        <dbReference type="Proteomes" id="UP001549773"/>
    </source>
</evidence>
<dbReference type="InterPro" id="IPR031166">
    <property type="entry name" value="G_ENGA"/>
</dbReference>
<evidence type="ECO:0000256" key="9">
    <source>
        <dbReference type="PROSITE-ProRule" id="PRU01049"/>
    </source>
</evidence>
<dbReference type="InterPro" id="IPR032859">
    <property type="entry name" value="KH_dom-like"/>
</dbReference>
<dbReference type="RefSeq" id="WP_354619337.1">
    <property type="nucleotide sequence ID" value="NZ_JBEWYP010000009.1"/>
</dbReference>
<evidence type="ECO:0000256" key="8">
    <source>
        <dbReference type="HAMAP-Rule" id="MF_00195"/>
    </source>
</evidence>
<dbReference type="SUPFAM" id="SSF52540">
    <property type="entry name" value="P-loop containing nucleoside triphosphate hydrolases"/>
    <property type="match status" value="2"/>
</dbReference>
<proteinExistence type="inferred from homology"/>
<dbReference type="NCBIfam" id="TIGR03594">
    <property type="entry name" value="GTPase_EngA"/>
    <property type="match status" value="1"/>
</dbReference>
<evidence type="ECO:0000256" key="3">
    <source>
        <dbReference type="ARBA" id="ARBA00022517"/>
    </source>
</evidence>
<keyword evidence="4 10" id="KW-0677">Repeat</keyword>
<dbReference type="GO" id="GO:0016787">
    <property type="term" value="F:hydrolase activity"/>
    <property type="evidence" value="ECO:0007669"/>
    <property type="project" value="UniProtKB-KW"/>
</dbReference>
<evidence type="ECO:0000256" key="1">
    <source>
        <dbReference type="ARBA" id="ARBA00008279"/>
    </source>
</evidence>
<dbReference type="Gene3D" id="3.40.50.300">
    <property type="entry name" value="P-loop containing nucleotide triphosphate hydrolases"/>
    <property type="match status" value="2"/>
</dbReference>
<keyword evidence="6 8" id="KW-0342">GTP-binding</keyword>
<feature type="binding site" evidence="8">
    <location>
        <begin position="9"/>
        <end position="16"/>
    </location>
    <ligand>
        <name>GTP</name>
        <dbReference type="ChEBI" id="CHEBI:37565"/>
        <label>1</label>
    </ligand>
</feature>